<accession>A0ABP6XGA8</accession>
<gene>
    <name evidence="1" type="ORF">GCM10022197_21990</name>
</gene>
<comment type="caution">
    <text evidence="1">The sequence shown here is derived from an EMBL/GenBank/DDBJ whole genome shotgun (WGS) entry which is preliminary data.</text>
</comment>
<name>A0ABP6XGA8_9ACTN</name>
<sequence length="246" mass="27201">MARLLRATAAFFSARLAGRQRPTCAGPGVRRSSPRGDSAEVREHNEVASTFARLQASGARMQGRPGRALCTFVSQESVQIGGTEAPGWGPSAALMRRMLERFECLPEHVLQALQRAYAQTRGDGVNRLLMMPRDFAWTLFHDALKAHGLVAEFDAWWHSEMLPRGLGTWLRTGLPDALGAVMLNEFVDAGPFSRPDYDTLLAPWRAAVEGDDRSRVFLRLTPSWPHPGEELWQTVDAILLEPLAAA</sequence>
<dbReference type="EMBL" id="BAAAYR010000002">
    <property type="protein sequence ID" value="GAA3565730.1"/>
    <property type="molecule type" value="Genomic_DNA"/>
</dbReference>
<evidence type="ECO:0000313" key="2">
    <source>
        <dbReference type="Proteomes" id="UP001500767"/>
    </source>
</evidence>
<evidence type="ECO:0000313" key="1">
    <source>
        <dbReference type="EMBL" id="GAA3565730.1"/>
    </source>
</evidence>
<protein>
    <submittedName>
        <fullName evidence="1">Uncharacterized protein</fullName>
    </submittedName>
</protein>
<reference evidence="2" key="1">
    <citation type="journal article" date="2019" name="Int. J. Syst. Evol. Microbiol.">
        <title>The Global Catalogue of Microorganisms (GCM) 10K type strain sequencing project: providing services to taxonomists for standard genome sequencing and annotation.</title>
        <authorList>
            <consortium name="The Broad Institute Genomics Platform"/>
            <consortium name="The Broad Institute Genome Sequencing Center for Infectious Disease"/>
            <person name="Wu L."/>
            <person name="Ma J."/>
        </authorList>
    </citation>
    <scope>NUCLEOTIDE SEQUENCE [LARGE SCALE GENOMIC DNA]</scope>
    <source>
        <strain evidence="2">JCM 16540</strain>
    </source>
</reference>
<proteinExistence type="predicted"/>
<dbReference type="Proteomes" id="UP001500767">
    <property type="component" value="Unassembled WGS sequence"/>
</dbReference>
<keyword evidence="2" id="KW-1185">Reference proteome</keyword>
<organism evidence="1 2">
    <name type="scientific">Microlunatus spumicola</name>
    <dbReference type="NCBI Taxonomy" id="81499"/>
    <lineage>
        <taxon>Bacteria</taxon>
        <taxon>Bacillati</taxon>
        <taxon>Actinomycetota</taxon>
        <taxon>Actinomycetes</taxon>
        <taxon>Propionibacteriales</taxon>
        <taxon>Propionibacteriaceae</taxon>
        <taxon>Microlunatus</taxon>
    </lineage>
</organism>